<sequence>MYKYATCLQTSMIFNPHTHIHTQSDREGEMHPFVSKNSE</sequence>
<accession>A0A2P2NWW1</accession>
<reference evidence="2" key="1">
    <citation type="submission" date="2018-02" db="EMBL/GenBank/DDBJ databases">
        <title>Rhizophora mucronata_Transcriptome.</title>
        <authorList>
            <person name="Meera S.P."/>
            <person name="Sreeshan A."/>
            <person name="Augustine A."/>
        </authorList>
    </citation>
    <scope>NUCLEOTIDE SEQUENCE</scope>
    <source>
        <tissue evidence="2">Leaf</tissue>
    </source>
</reference>
<organism evidence="2">
    <name type="scientific">Rhizophora mucronata</name>
    <name type="common">Asiatic mangrove</name>
    <dbReference type="NCBI Taxonomy" id="61149"/>
    <lineage>
        <taxon>Eukaryota</taxon>
        <taxon>Viridiplantae</taxon>
        <taxon>Streptophyta</taxon>
        <taxon>Embryophyta</taxon>
        <taxon>Tracheophyta</taxon>
        <taxon>Spermatophyta</taxon>
        <taxon>Magnoliopsida</taxon>
        <taxon>eudicotyledons</taxon>
        <taxon>Gunneridae</taxon>
        <taxon>Pentapetalae</taxon>
        <taxon>rosids</taxon>
        <taxon>fabids</taxon>
        <taxon>Malpighiales</taxon>
        <taxon>Rhizophoraceae</taxon>
        <taxon>Rhizophora</taxon>
    </lineage>
</organism>
<dbReference type="AlphaFoldDB" id="A0A2P2NWW1"/>
<name>A0A2P2NWW1_RHIMU</name>
<evidence type="ECO:0000313" key="2">
    <source>
        <dbReference type="EMBL" id="MBX46972.1"/>
    </source>
</evidence>
<evidence type="ECO:0000256" key="1">
    <source>
        <dbReference type="SAM" id="MobiDB-lite"/>
    </source>
</evidence>
<feature type="region of interest" description="Disordered" evidence="1">
    <location>
        <begin position="20"/>
        <end position="39"/>
    </location>
</feature>
<proteinExistence type="predicted"/>
<dbReference type="EMBL" id="GGEC01066488">
    <property type="protein sequence ID" value="MBX46972.1"/>
    <property type="molecule type" value="Transcribed_RNA"/>
</dbReference>
<protein>
    <submittedName>
        <fullName evidence="2">Uncharacterized protein</fullName>
    </submittedName>
</protein>